<accession>A0A6H2H9U3</accession>
<evidence type="ECO:0000256" key="4">
    <source>
        <dbReference type="ARBA" id="ARBA00022801"/>
    </source>
</evidence>
<feature type="region of interest" description="Disordered" evidence="6">
    <location>
        <begin position="20"/>
        <end position="48"/>
    </location>
</feature>
<keyword evidence="8" id="KW-1185">Reference proteome</keyword>
<evidence type="ECO:0000256" key="1">
    <source>
        <dbReference type="ARBA" id="ARBA00004613"/>
    </source>
</evidence>
<dbReference type="KEGG" id="pvac:HC248_01669"/>
<dbReference type="Proteomes" id="UP000502041">
    <property type="component" value="Chromosome"/>
</dbReference>
<dbReference type="InterPro" id="IPR008108">
    <property type="entry name" value="IpgD/SopB"/>
</dbReference>
<keyword evidence="4 7" id="KW-0378">Hydrolase</keyword>
<dbReference type="Pfam" id="PF05925">
    <property type="entry name" value="IpgD"/>
    <property type="match status" value="2"/>
</dbReference>
<sequence>MPEINVTRFHVLPRSVVDEVGKTKNKSDKPLLPLTQRPTGEIGSPKSHSAKAIMVKVAKPSDINAADNPLAAKKEKIEAQIQSLQDSGNRTLGAEFKHILSGITRAHDLVNDDTYLTNEEQIGLLKSKVAELERKISDLKQTADINFQVPDEQSKETQGIKNELIAWATDTIAKLNANIQYLNTNQSSSVYTKENLFKSKAIISEAAIQVLDAQIKIQEQKASTVLESCKGGENASKLPQNVADELKTIFSGIEKLKEAKEKFKKRIDYLNNGGGVNSANLKSIVLNPKTILGAEKSIGKWDKFKDFLHDKSSYFSNTKTSAALAQYRKNLLEGTSFNCATPEITEQTIVTKALESIFKSAGIKNGKKIVKHELHAKEVSVINSREAMTITKSLSLKFGDKFVSCTSTISHAANLSEGFKKKYNGQVVCSHSIHEHQKAAALAQTQIKIPNAEGIEEVAFSGLRHGALCAFGWTKEGVAGMTDKELGGELRSLAGQMKQSSKQGGIGFKLSEKYAKCSDEVIGKKLRSDIFAMSMLRKQANINRARDLLEAAITTNPKLMAQINKIKQSPSSSESKSGQIQLPTKINLGELNINSISLLTPDGLRSGVNDNEKMMSKEQTEALKFLEQNPGQIFLIDGVEVSVSPKVSAFSFAVNAGGVGTGSHLNLVSGHADTRAQNDEGFTNLMGKDFSKIPRDSQKDNFNFLGQVGYFIKAQNTEITRLRNLLDSTDFQKKPSEDERNKVINDLVKIAQDISAVKKLSLQCAEIYTSKGFLDAGTEPYKLVSRLALLSYMVSGQPFFNCKSGKDRTGMLDVQAKFLAVQYKTTGEIPDYDRERSTSEKTQLRAMMAEGGNHEVQQAYTGYPGFKLYLNLLQKNKKADALHAELGGGPALTRSQKLAVENRATADIRKKNPLATQAHIRTAVAAALRNELLAVKNRTAILVGASAFTAS</sequence>
<keyword evidence="3" id="KW-0964">Secreted</keyword>
<evidence type="ECO:0000256" key="3">
    <source>
        <dbReference type="ARBA" id="ARBA00022525"/>
    </source>
</evidence>
<dbReference type="EMBL" id="CP051461">
    <property type="protein sequence ID" value="QJC56364.1"/>
    <property type="molecule type" value="Genomic_DNA"/>
</dbReference>
<dbReference type="AlphaFoldDB" id="A0A6H2H9U3"/>
<comment type="similarity">
    <text evidence="2">Belongs to the phosphatase IpgD/SopB family.</text>
</comment>
<organism evidence="7 8">
    <name type="scientific">Polaromonas vacuolata</name>
    <dbReference type="NCBI Taxonomy" id="37448"/>
    <lineage>
        <taxon>Bacteria</taxon>
        <taxon>Pseudomonadati</taxon>
        <taxon>Pseudomonadota</taxon>
        <taxon>Betaproteobacteria</taxon>
        <taxon>Burkholderiales</taxon>
        <taxon>Comamonadaceae</taxon>
        <taxon>Polaromonas</taxon>
    </lineage>
</organism>
<dbReference type="EC" id="3.1.3.78" evidence="7"/>
<dbReference type="GO" id="GO:0034597">
    <property type="term" value="F:phosphatidylinositol-4,5-bisphosphate 4-phosphatase activity"/>
    <property type="evidence" value="ECO:0007669"/>
    <property type="project" value="UniProtKB-EC"/>
</dbReference>
<keyword evidence="5" id="KW-0843">Virulence</keyword>
<name>A0A6H2H9U3_9BURK</name>
<comment type="subcellular location">
    <subcellularLocation>
        <location evidence="1">Secreted</location>
    </subcellularLocation>
</comment>
<reference evidence="7 8" key="1">
    <citation type="submission" date="2020-04" db="EMBL/GenBank/DDBJ databases">
        <title>Complete genome of a Psychrophilic, Marine, Gas Vacuolate Bacterium Polaromonas vacuolata KCTC 22033T.</title>
        <authorList>
            <person name="Hwang K."/>
            <person name="Kim K.M."/>
        </authorList>
    </citation>
    <scope>NUCLEOTIDE SEQUENCE [LARGE SCALE GENOMIC DNA]</scope>
    <source>
        <strain evidence="7 8">KCTC 22033</strain>
    </source>
</reference>
<dbReference type="GO" id="GO:0005576">
    <property type="term" value="C:extracellular region"/>
    <property type="evidence" value="ECO:0007669"/>
    <property type="project" value="UniProtKB-SubCell"/>
</dbReference>
<protein>
    <submittedName>
        <fullName evidence="7">Inositol phosphate phosphatase IpgD</fullName>
        <ecNumber evidence="7">3.1.3.78</ecNumber>
    </submittedName>
</protein>
<evidence type="ECO:0000313" key="8">
    <source>
        <dbReference type="Proteomes" id="UP000502041"/>
    </source>
</evidence>
<gene>
    <name evidence="7" type="primary">ipgD</name>
    <name evidence="7" type="ORF">HC248_01669</name>
</gene>
<feature type="compositionally biased region" description="Basic and acidic residues" evidence="6">
    <location>
        <begin position="20"/>
        <end position="29"/>
    </location>
</feature>
<evidence type="ECO:0000256" key="2">
    <source>
        <dbReference type="ARBA" id="ARBA00009007"/>
    </source>
</evidence>
<proteinExistence type="inferred from homology"/>
<evidence type="ECO:0000256" key="5">
    <source>
        <dbReference type="ARBA" id="ARBA00023026"/>
    </source>
</evidence>
<evidence type="ECO:0000256" key="6">
    <source>
        <dbReference type="SAM" id="MobiDB-lite"/>
    </source>
</evidence>
<evidence type="ECO:0000313" key="7">
    <source>
        <dbReference type="EMBL" id="QJC56364.1"/>
    </source>
</evidence>
<dbReference type="RefSeq" id="WP_168922080.1">
    <property type="nucleotide sequence ID" value="NZ_CP051461.1"/>
</dbReference>